<keyword evidence="1" id="KW-0732">Signal</keyword>
<proteinExistence type="predicted"/>
<organism evidence="2 3">
    <name type="scientific">Lasiosphaeria ovina</name>
    <dbReference type="NCBI Taxonomy" id="92902"/>
    <lineage>
        <taxon>Eukaryota</taxon>
        <taxon>Fungi</taxon>
        <taxon>Dikarya</taxon>
        <taxon>Ascomycota</taxon>
        <taxon>Pezizomycotina</taxon>
        <taxon>Sordariomycetes</taxon>
        <taxon>Sordariomycetidae</taxon>
        <taxon>Sordariales</taxon>
        <taxon>Lasiosphaeriaceae</taxon>
        <taxon>Lasiosphaeria</taxon>
    </lineage>
</organism>
<evidence type="ECO:0000256" key="1">
    <source>
        <dbReference type="SAM" id="SignalP"/>
    </source>
</evidence>
<protein>
    <recommendedName>
        <fullName evidence="4">Secreted protein</fullName>
    </recommendedName>
</protein>
<gene>
    <name evidence="2" type="ORF">B0T24DRAFT_629157</name>
</gene>
<accession>A0AAE0K8G5</accession>
<dbReference type="Proteomes" id="UP001287356">
    <property type="component" value="Unassembled WGS sequence"/>
</dbReference>
<reference evidence="2" key="1">
    <citation type="journal article" date="2023" name="Mol. Phylogenet. Evol.">
        <title>Genome-scale phylogeny and comparative genomics of the fungal order Sordariales.</title>
        <authorList>
            <person name="Hensen N."/>
            <person name="Bonometti L."/>
            <person name="Westerberg I."/>
            <person name="Brannstrom I.O."/>
            <person name="Guillou S."/>
            <person name="Cros-Aarteil S."/>
            <person name="Calhoun S."/>
            <person name="Haridas S."/>
            <person name="Kuo A."/>
            <person name="Mondo S."/>
            <person name="Pangilinan J."/>
            <person name="Riley R."/>
            <person name="LaButti K."/>
            <person name="Andreopoulos B."/>
            <person name="Lipzen A."/>
            <person name="Chen C."/>
            <person name="Yan M."/>
            <person name="Daum C."/>
            <person name="Ng V."/>
            <person name="Clum A."/>
            <person name="Steindorff A."/>
            <person name="Ohm R.A."/>
            <person name="Martin F."/>
            <person name="Silar P."/>
            <person name="Natvig D.O."/>
            <person name="Lalanne C."/>
            <person name="Gautier V."/>
            <person name="Ament-Velasquez S.L."/>
            <person name="Kruys A."/>
            <person name="Hutchinson M.I."/>
            <person name="Powell A.J."/>
            <person name="Barry K."/>
            <person name="Miller A.N."/>
            <person name="Grigoriev I.V."/>
            <person name="Debuchy R."/>
            <person name="Gladieux P."/>
            <person name="Hiltunen Thoren M."/>
            <person name="Johannesson H."/>
        </authorList>
    </citation>
    <scope>NUCLEOTIDE SEQUENCE</scope>
    <source>
        <strain evidence="2">CBS 958.72</strain>
    </source>
</reference>
<dbReference type="EMBL" id="JAULSN010000005">
    <property type="protein sequence ID" value="KAK3371467.1"/>
    <property type="molecule type" value="Genomic_DNA"/>
</dbReference>
<evidence type="ECO:0000313" key="2">
    <source>
        <dbReference type="EMBL" id="KAK3371467.1"/>
    </source>
</evidence>
<comment type="caution">
    <text evidence="2">The sequence shown here is derived from an EMBL/GenBank/DDBJ whole genome shotgun (WGS) entry which is preliminary data.</text>
</comment>
<evidence type="ECO:0008006" key="4">
    <source>
        <dbReference type="Google" id="ProtNLM"/>
    </source>
</evidence>
<feature type="signal peptide" evidence="1">
    <location>
        <begin position="1"/>
        <end position="48"/>
    </location>
</feature>
<name>A0AAE0K8G5_9PEZI</name>
<sequence length="98" mass="10958">MINGRATFCGALPVGGRSGCFSNVRRFAVADLLLLLVLLVIFSPQATSKPDHTCCLLPFHKLLPSCQWKGYCVRQELSRCGTYMAWRKERTSDQHGIN</sequence>
<evidence type="ECO:0000313" key="3">
    <source>
        <dbReference type="Proteomes" id="UP001287356"/>
    </source>
</evidence>
<keyword evidence="3" id="KW-1185">Reference proteome</keyword>
<feature type="chain" id="PRO_5042144034" description="Secreted protein" evidence="1">
    <location>
        <begin position="49"/>
        <end position="98"/>
    </location>
</feature>
<reference evidence="2" key="2">
    <citation type="submission" date="2023-06" db="EMBL/GenBank/DDBJ databases">
        <authorList>
            <consortium name="Lawrence Berkeley National Laboratory"/>
            <person name="Haridas S."/>
            <person name="Hensen N."/>
            <person name="Bonometti L."/>
            <person name="Westerberg I."/>
            <person name="Brannstrom I.O."/>
            <person name="Guillou S."/>
            <person name="Cros-Aarteil S."/>
            <person name="Calhoun S."/>
            <person name="Kuo A."/>
            <person name="Mondo S."/>
            <person name="Pangilinan J."/>
            <person name="Riley R."/>
            <person name="Labutti K."/>
            <person name="Andreopoulos B."/>
            <person name="Lipzen A."/>
            <person name="Chen C."/>
            <person name="Yanf M."/>
            <person name="Daum C."/>
            <person name="Ng V."/>
            <person name="Clum A."/>
            <person name="Steindorff A."/>
            <person name="Ohm R."/>
            <person name="Martin F."/>
            <person name="Silar P."/>
            <person name="Natvig D."/>
            <person name="Lalanne C."/>
            <person name="Gautier V."/>
            <person name="Ament-Velasquez S.L."/>
            <person name="Kruys A."/>
            <person name="Hutchinson M.I."/>
            <person name="Powell A.J."/>
            <person name="Barry K."/>
            <person name="Miller A.N."/>
            <person name="Grigoriev I.V."/>
            <person name="Debuchy R."/>
            <person name="Gladieux P."/>
            <person name="Thoren M.H."/>
            <person name="Johannesson H."/>
        </authorList>
    </citation>
    <scope>NUCLEOTIDE SEQUENCE</scope>
    <source>
        <strain evidence="2">CBS 958.72</strain>
    </source>
</reference>
<dbReference type="AlphaFoldDB" id="A0AAE0K8G5"/>